<feature type="transmembrane region" description="Helical" evidence="5">
    <location>
        <begin position="436"/>
        <end position="459"/>
    </location>
</feature>
<dbReference type="RefSeq" id="WP_087360099.1">
    <property type="nucleotide sequence ID" value="NZ_NFLJ01000053.1"/>
</dbReference>
<evidence type="ECO:0000256" key="4">
    <source>
        <dbReference type="ARBA" id="ARBA00023136"/>
    </source>
</evidence>
<dbReference type="InterPro" id="IPR002797">
    <property type="entry name" value="Polysacc_synth"/>
</dbReference>
<feature type="transmembrane region" description="Helical" evidence="5">
    <location>
        <begin position="112"/>
        <end position="135"/>
    </location>
</feature>
<comment type="caution">
    <text evidence="6">The sequence shown here is derived from an EMBL/GenBank/DDBJ whole genome shotgun (WGS) entry which is preliminary data.</text>
</comment>
<dbReference type="AlphaFoldDB" id="A0A1Y4SNV2"/>
<keyword evidence="7" id="KW-1185">Reference proteome</keyword>
<keyword evidence="3 5" id="KW-1133">Transmembrane helix</keyword>
<evidence type="ECO:0000313" key="6">
    <source>
        <dbReference type="EMBL" id="OUQ31576.1"/>
    </source>
</evidence>
<keyword evidence="2 5" id="KW-0812">Transmembrane</keyword>
<feature type="transmembrane region" description="Helical" evidence="5">
    <location>
        <begin position="166"/>
        <end position="188"/>
    </location>
</feature>
<sequence length="465" mass="52933">MGSSIKKNFLYNAFYNILTLILPLITAPYISRVMGPERIGEYSYAYSIASYFGLFILLGLNNYGNRTIASIKDDLDKLNKSFWSIYFMQFIASILVIAIYLIYAMFFAENSLMAFIQTIYIISVALDINWFFFGLEQFKLTVTRNTVIKIITVLSIFIFVKQPSDLYKYALIMVLGPLGSQLFLWTILRKYIKFVKVGVKDIIQHIKPNLILFIPVIAISLYTIMSKIILGNMSNMTEVGYFESANKITQIPAMAVTSLGTVMLPRVSNLVANGKNQESLKYLQKSLVLSVFLSTSMAFGLSAISKEFVPFFYGGGYEKCIIIIPILVISSIFMSWANVIRTQYLIPYKKDHIYIQSVFLGAFINILLNILLIPYFQSIGSSIATLCTEASVCIYQTIKVRDRVNIRLYVSQSFPFLVIALIMYFIVIYIPFITNFLITIIIKVIIGAAVYLILSVLYYKKLKID</sequence>
<feature type="transmembrane region" description="Helical" evidence="5">
    <location>
        <begin position="287"/>
        <end position="309"/>
    </location>
</feature>
<name>A0A1Y4SNV2_9FIRM</name>
<evidence type="ECO:0000256" key="2">
    <source>
        <dbReference type="ARBA" id="ARBA00022692"/>
    </source>
</evidence>
<feature type="transmembrane region" description="Helical" evidence="5">
    <location>
        <begin position="43"/>
        <end position="64"/>
    </location>
</feature>
<dbReference type="EMBL" id="NFLJ01000053">
    <property type="protein sequence ID" value="OUQ31576.1"/>
    <property type="molecule type" value="Genomic_DNA"/>
</dbReference>
<dbReference type="InterPro" id="IPR052556">
    <property type="entry name" value="PolySynth_Transporter"/>
</dbReference>
<evidence type="ECO:0000256" key="3">
    <source>
        <dbReference type="ARBA" id="ARBA00022989"/>
    </source>
</evidence>
<feature type="transmembrane region" description="Helical" evidence="5">
    <location>
        <begin position="410"/>
        <end position="430"/>
    </location>
</feature>
<dbReference type="Pfam" id="PF01943">
    <property type="entry name" value="Polysacc_synt"/>
    <property type="match status" value="1"/>
</dbReference>
<comment type="subcellular location">
    <subcellularLocation>
        <location evidence="1">Membrane</location>
        <topology evidence="1">Multi-pass membrane protein</topology>
    </subcellularLocation>
</comment>
<feature type="transmembrane region" description="Helical" evidence="5">
    <location>
        <begin position="209"/>
        <end position="230"/>
    </location>
</feature>
<feature type="transmembrane region" description="Helical" evidence="5">
    <location>
        <begin position="321"/>
        <end position="340"/>
    </location>
</feature>
<accession>A0A1Y4SNV2</accession>
<dbReference type="PANTHER" id="PTHR43424">
    <property type="entry name" value="LOCUS PUTATIVE PROTEIN 1-RELATED"/>
    <property type="match status" value="1"/>
</dbReference>
<feature type="transmembrane region" description="Helical" evidence="5">
    <location>
        <begin position="85"/>
        <end position="106"/>
    </location>
</feature>
<gene>
    <name evidence="6" type="ORF">B5E75_13170</name>
</gene>
<feature type="transmembrane region" description="Helical" evidence="5">
    <location>
        <begin position="12"/>
        <end position="31"/>
    </location>
</feature>
<evidence type="ECO:0000256" key="5">
    <source>
        <dbReference type="SAM" id="Phobius"/>
    </source>
</evidence>
<keyword evidence="4 5" id="KW-0472">Membrane</keyword>
<reference evidence="6 7" key="1">
    <citation type="journal article" date="2018" name="BMC Genomics">
        <title>Whole genome sequencing and function prediction of 133 gut anaerobes isolated from chicken caecum in pure cultures.</title>
        <authorList>
            <person name="Medvecky M."/>
            <person name="Cejkova D."/>
            <person name="Polansky O."/>
            <person name="Karasova D."/>
            <person name="Kubasova T."/>
            <person name="Cizek A."/>
            <person name="Rychlik I."/>
        </authorList>
    </citation>
    <scope>NUCLEOTIDE SEQUENCE [LARGE SCALE GENOMIC DNA]</scope>
    <source>
        <strain evidence="6 7">An13</strain>
    </source>
</reference>
<dbReference type="PANTHER" id="PTHR43424:SF1">
    <property type="entry name" value="LOCUS PUTATIVE PROTEIN 1-RELATED"/>
    <property type="match status" value="1"/>
</dbReference>
<organism evidence="6 7">
    <name type="scientific">Massilimicrobiota timonensis</name>
    <dbReference type="NCBI Taxonomy" id="1776392"/>
    <lineage>
        <taxon>Bacteria</taxon>
        <taxon>Bacillati</taxon>
        <taxon>Bacillota</taxon>
        <taxon>Erysipelotrichia</taxon>
        <taxon>Erysipelotrichales</taxon>
        <taxon>Erysipelotrichaceae</taxon>
        <taxon>Massilimicrobiota</taxon>
    </lineage>
</organism>
<feature type="transmembrane region" description="Helical" evidence="5">
    <location>
        <begin position="352"/>
        <end position="373"/>
    </location>
</feature>
<evidence type="ECO:0000256" key="1">
    <source>
        <dbReference type="ARBA" id="ARBA00004141"/>
    </source>
</evidence>
<feature type="transmembrane region" description="Helical" evidence="5">
    <location>
        <begin position="142"/>
        <end position="160"/>
    </location>
</feature>
<feature type="transmembrane region" description="Helical" evidence="5">
    <location>
        <begin position="250"/>
        <end position="267"/>
    </location>
</feature>
<protein>
    <submittedName>
        <fullName evidence="6">Flippase</fullName>
    </submittedName>
</protein>
<evidence type="ECO:0000313" key="7">
    <source>
        <dbReference type="Proteomes" id="UP000195305"/>
    </source>
</evidence>
<feature type="transmembrane region" description="Helical" evidence="5">
    <location>
        <begin position="379"/>
        <end position="398"/>
    </location>
</feature>
<dbReference type="OrthoDB" id="9815702at2"/>
<proteinExistence type="predicted"/>
<dbReference type="GO" id="GO:0016020">
    <property type="term" value="C:membrane"/>
    <property type="evidence" value="ECO:0007669"/>
    <property type="project" value="UniProtKB-SubCell"/>
</dbReference>
<dbReference type="Proteomes" id="UP000195305">
    <property type="component" value="Unassembled WGS sequence"/>
</dbReference>